<organism evidence="2 3">
    <name type="scientific">Acropora cervicornis</name>
    <name type="common">Staghorn coral</name>
    <dbReference type="NCBI Taxonomy" id="6130"/>
    <lineage>
        <taxon>Eukaryota</taxon>
        <taxon>Metazoa</taxon>
        <taxon>Cnidaria</taxon>
        <taxon>Anthozoa</taxon>
        <taxon>Hexacorallia</taxon>
        <taxon>Scleractinia</taxon>
        <taxon>Astrocoeniina</taxon>
        <taxon>Acroporidae</taxon>
        <taxon>Acropora</taxon>
    </lineage>
</organism>
<accession>A0AAD9Q445</accession>
<evidence type="ECO:0000313" key="3">
    <source>
        <dbReference type="Proteomes" id="UP001249851"/>
    </source>
</evidence>
<evidence type="ECO:0000256" key="1">
    <source>
        <dbReference type="SAM" id="MobiDB-lite"/>
    </source>
</evidence>
<reference evidence="2" key="1">
    <citation type="journal article" date="2023" name="G3 (Bethesda)">
        <title>Whole genome assembly and annotation of the endangered Caribbean coral Acropora cervicornis.</title>
        <authorList>
            <person name="Selwyn J.D."/>
            <person name="Vollmer S.V."/>
        </authorList>
    </citation>
    <scope>NUCLEOTIDE SEQUENCE</scope>
    <source>
        <strain evidence="2">K2</strain>
    </source>
</reference>
<name>A0AAD9Q445_ACRCE</name>
<reference evidence="2" key="2">
    <citation type="journal article" date="2023" name="Science">
        <title>Genomic signatures of disease resistance in endangered staghorn corals.</title>
        <authorList>
            <person name="Vollmer S.V."/>
            <person name="Selwyn J.D."/>
            <person name="Despard B.A."/>
            <person name="Roesel C.L."/>
        </authorList>
    </citation>
    <scope>NUCLEOTIDE SEQUENCE</scope>
    <source>
        <strain evidence="2">K2</strain>
    </source>
</reference>
<dbReference type="EMBL" id="JARQWQ010000073">
    <property type="protein sequence ID" value="KAK2554001.1"/>
    <property type="molecule type" value="Genomic_DNA"/>
</dbReference>
<comment type="caution">
    <text evidence="2">The sequence shown here is derived from an EMBL/GenBank/DDBJ whole genome shotgun (WGS) entry which is preliminary data.</text>
</comment>
<sequence length="93" mass="10250">MMTDGGLGKGSEARSWEETWEADSAGVDLKDGEGILKSSGSSGYFKKKVGKVSKESHELAPFGSLTAHTLYIGPLVNKYLRARLKWRTNVRKF</sequence>
<protein>
    <submittedName>
        <fullName evidence="2">Uncharacterized protein</fullName>
    </submittedName>
</protein>
<dbReference type="Proteomes" id="UP001249851">
    <property type="component" value="Unassembled WGS sequence"/>
</dbReference>
<evidence type="ECO:0000313" key="2">
    <source>
        <dbReference type="EMBL" id="KAK2554001.1"/>
    </source>
</evidence>
<gene>
    <name evidence="2" type="ORF">P5673_024714</name>
</gene>
<feature type="region of interest" description="Disordered" evidence="1">
    <location>
        <begin position="1"/>
        <end position="22"/>
    </location>
</feature>
<proteinExistence type="predicted"/>
<keyword evidence="3" id="KW-1185">Reference proteome</keyword>
<dbReference type="AlphaFoldDB" id="A0AAD9Q445"/>